<comment type="similarity">
    <text evidence="2">Belongs to the SID1 family.</text>
</comment>
<feature type="transmembrane region" description="Helical" evidence="9">
    <location>
        <begin position="677"/>
        <end position="700"/>
    </location>
</feature>
<feature type="transmembrane region" description="Helical" evidence="9">
    <location>
        <begin position="862"/>
        <end position="884"/>
    </location>
</feature>
<dbReference type="AlphaFoldDB" id="A0AA85EVB1"/>
<evidence type="ECO:0000256" key="7">
    <source>
        <dbReference type="ARBA" id="ARBA00023180"/>
    </source>
</evidence>
<evidence type="ECO:0008006" key="13">
    <source>
        <dbReference type="Google" id="ProtNLM"/>
    </source>
</evidence>
<proteinExistence type="inferred from homology"/>
<sequence length="1059" mass="120586">MIRLLCAIAFAVSCVIFPTYSATSEANLDEPYNGEILQDQKMEYQFTLANRSEFVIRVHVVNYNPKPDYPILVVIKQVDNVMSFQAPMVLNPISAYGNVSRTLCPIKLLPGEVRKLTIELSNAIKPPQKVRYMLLAQLVPDFDLESGIERSIVVSPAEPIYLRYLYPPQKKSAEIKVVSKSDICMILSIQKLQCPVNDLSDTVGNTGLHQTVTTLGAISIDVTQFLKGFFLVLVLKPTDYACSGIEDLIPPLPDQGLFSHEPQINLPGSRSKSVKILINSTHRRWPYLLPILGAVGTYLLFYVVTIIIILLYHRAERRKRFLDELTANFECGSDCDPTVCSVNLSNSNLFHVNTEASTSCSSAIPVHTSTCSTTTSRSINPRISTNLVNRKDRYNYGTIFNSSHTELHHSVNSNSLQTQSTPVESVSYDNVVYNKTKMSSENYKKTKSIKNMRKSPLTSGSNVVKTSSDSLNILRPSHTGIHHQILSLPQDYQSISLNNSMESNLHFRSTIHQTPLVEIQGSHGWFSSTDDEDDYDNNNNNDVASGGSCNCANNKIQSRKEKNYFSSLNHPTNITTISDKIQIPTHSTYSTMIGQEIPNTSQQSTVVHSNNTTVITGHEINSNDKNRNNRPESVSSIALSDDQTDVNSEFIPMYKMNVLLYVSDLSKKRYGTLNRKYLLYFWYLIIISIFYGLPAVQLIMTYQKAVFETGNEDLCYYNFECAHSLGIFTAFNNIISNIGYVMLGLLFLVLTARRDILHRRTKNLNPNSQVLGIPQHYGLFYAMGLALTMEGLMSACYHMCPNFSNFQFDTAYMYILGMLIMLKIYQTRHPDVNASAHSAYMVMAVVIFLGVLGVLYGNQIFWIIFTIFFLIMSVILTVEIYYMGQWNIDLCLPRRIYYLIRTDGFGCLRPTYLERMLLLLIANLVNFTLAGYGIVKRPRDFSTFLLSIFMINLLMYTFFYAIMKLRHRERFQMLSLVYILLTCVSWGCAIYFYFHRTTTWEVTPARSRALNQPCVLLDFYDAHDVWHFLSSISMFFSFMLIMYVDDDLSKRPRNQIFVF</sequence>
<evidence type="ECO:0000256" key="5">
    <source>
        <dbReference type="ARBA" id="ARBA00022989"/>
    </source>
</evidence>
<evidence type="ECO:0000256" key="4">
    <source>
        <dbReference type="ARBA" id="ARBA00022729"/>
    </source>
</evidence>
<dbReference type="InterPro" id="IPR025958">
    <property type="entry name" value="SID1_TM_fam"/>
</dbReference>
<reference evidence="12" key="2">
    <citation type="submission" date="2023-11" db="UniProtKB">
        <authorList>
            <consortium name="WormBaseParasite"/>
        </authorList>
    </citation>
    <scope>IDENTIFICATION</scope>
</reference>
<feature type="transmembrane region" description="Helical" evidence="9">
    <location>
        <begin position="941"/>
        <end position="962"/>
    </location>
</feature>
<keyword evidence="3 9" id="KW-0812">Transmembrane</keyword>
<keyword evidence="6 9" id="KW-0472">Membrane</keyword>
<feature type="transmembrane region" description="Helical" evidence="9">
    <location>
        <begin position="837"/>
        <end position="856"/>
    </location>
</feature>
<dbReference type="WBParaSite" id="SRDH1_25110.1">
    <property type="protein sequence ID" value="SRDH1_25110.1"/>
    <property type="gene ID" value="SRDH1_25110"/>
</dbReference>
<dbReference type="Proteomes" id="UP000050792">
    <property type="component" value="Unassembled WGS sequence"/>
</dbReference>
<name>A0AA85EVB1_9TREM</name>
<feature type="region of interest" description="Disordered" evidence="8">
    <location>
        <begin position="523"/>
        <end position="548"/>
    </location>
</feature>
<organism evidence="11 12">
    <name type="scientific">Schistosoma rodhaini</name>
    <dbReference type="NCBI Taxonomy" id="6188"/>
    <lineage>
        <taxon>Eukaryota</taxon>
        <taxon>Metazoa</taxon>
        <taxon>Spiralia</taxon>
        <taxon>Lophotrochozoa</taxon>
        <taxon>Platyhelminthes</taxon>
        <taxon>Trematoda</taxon>
        <taxon>Digenea</taxon>
        <taxon>Strigeidida</taxon>
        <taxon>Schistosomatoidea</taxon>
        <taxon>Schistosomatidae</taxon>
        <taxon>Schistosoma</taxon>
    </lineage>
</organism>
<dbReference type="GO" id="GO:0005886">
    <property type="term" value="C:plasma membrane"/>
    <property type="evidence" value="ECO:0007669"/>
    <property type="project" value="TreeGrafter"/>
</dbReference>
<feature type="transmembrane region" description="Helical" evidence="9">
    <location>
        <begin position="1025"/>
        <end position="1044"/>
    </location>
</feature>
<feature type="transmembrane region" description="Helical" evidence="9">
    <location>
        <begin position="287"/>
        <end position="312"/>
    </location>
</feature>
<keyword evidence="11" id="KW-1185">Reference proteome</keyword>
<comment type="subcellular location">
    <subcellularLocation>
        <location evidence="1">Membrane</location>
        <topology evidence="1">Multi-pass membrane protein</topology>
    </subcellularLocation>
</comment>
<dbReference type="GO" id="GO:0005764">
    <property type="term" value="C:lysosome"/>
    <property type="evidence" value="ECO:0007669"/>
    <property type="project" value="TreeGrafter"/>
</dbReference>
<feature type="signal peptide" evidence="10">
    <location>
        <begin position="1"/>
        <end position="21"/>
    </location>
</feature>
<evidence type="ECO:0000313" key="12">
    <source>
        <dbReference type="WBParaSite" id="SRDH1_25110.1"/>
    </source>
</evidence>
<protein>
    <recommendedName>
        <fullName evidence="13">SID1 transmembrane family member 1</fullName>
    </recommendedName>
</protein>
<dbReference type="GO" id="GO:0003725">
    <property type="term" value="F:double-stranded RNA binding"/>
    <property type="evidence" value="ECO:0007669"/>
    <property type="project" value="TreeGrafter"/>
</dbReference>
<evidence type="ECO:0000256" key="9">
    <source>
        <dbReference type="SAM" id="Phobius"/>
    </source>
</evidence>
<evidence type="ECO:0000256" key="1">
    <source>
        <dbReference type="ARBA" id="ARBA00004141"/>
    </source>
</evidence>
<dbReference type="Pfam" id="PF13965">
    <property type="entry name" value="SID-1_RNA_chan"/>
    <property type="match status" value="2"/>
</dbReference>
<keyword evidence="4 10" id="KW-0732">Signal</keyword>
<dbReference type="PANTHER" id="PTHR12185:SF14">
    <property type="entry name" value="CHOLESTEROL UPTAKE PROTEIN 1"/>
    <property type="match status" value="1"/>
</dbReference>
<feature type="chain" id="PRO_5041736781" description="SID1 transmembrane family member 1" evidence="10">
    <location>
        <begin position="22"/>
        <end position="1059"/>
    </location>
</feature>
<evidence type="ECO:0000256" key="2">
    <source>
        <dbReference type="ARBA" id="ARBA00006618"/>
    </source>
</evidence>
<dbReference type="PANTHER" id="PTHR12185">
    <property type="entry name" value="SID1 TRANSMEMBRANE FAMILY MEMEBER"/>
    <property type="match status" value="1"/>
</dbReference>
<keyword evidence="5 9" id="KW-1133">Transmembrane helix</keyword>
<feature type="transmembrane region" description="Helical" evidence="9">
    <location>
        <begin position="806"/>
        <end position="825"/>
    </location>
</feature>
<feature type="transmembrane region" description="Helical" evidence="9">
    <location>
        <begin position="779"/>
        <end position="800"/>
    </location>
</feature>
<evidence type="ECO:0000256" key="6">
    <source>
        <dbReference type="ARBA" id="ARBA00023136"/>
    </source>
</evidence>
<feature type="transmembrane region" description="Helical" evidence="9">
    <location>
        <begin position="917"/>
        <end position="935"/>
    </location>
</feature>
<evidence type="ECO:0000256" key="10">
    <source>
        <dbReference type="SAM" id="SignalP"/>
    </source>
</evidence>
<keyword evidence="7" id="KW-0325">Glycoprotein</keyword>
<evidence type="ECO:0000313" key="11">
    <source>
        <dbReference type="Proteomes" id="UP000050792"/>
    </source>
</evidence>
<reference evidence="11" key="1">
    <citation type="submission" date="2022-06" db="EMBL/GenBank/DDBJ databases">
        <authorList>
            <person name="Berger JAMES D."/>
            <person name="Berger JAMES D."/>
        </authorList>
    </citation>
    <scope>NUCLEOTIDE SEQUENCE [LARGE SCALE GENOMIC DNA]</scope>
</reference>
<feature type="transmembrane region" description="Helical" evidence="9">
    <location>
        <begin position="734"/>
        <end position="752"/>
    </location>
</feature>
<dbReference type="GO" id="GO:0051033">
    <property type="term" value="F:RNA transmembrane transporter activity"/>
    <property type="evidence" value="ECO:0007669"/>
    <property type="project" value="TreeGrafter"/>
</dbReference>
<evidence type="ECO:0000256" key="3">
    <source>
        <dbReference type="ARBA" id="ARBA00022692"/>
    </source>
</evidence>
<feature type="compositionally biased region" description="Basic and acidic residues" evidence="8">
    <location>
        <begin position="621"/>
        <end position="630"/>
    </location>
</feature>
<accession>A0AA85EVB1</accession>
<feature type="region of interest" description="Disordered" evidence="8">
    <location>
        <begin position="617"/>
        <end position="638"/>
    </location>
</feature>
<feature type="transmembrane region" description="Helical" evidence="9">
    <location>
        <begin position="974"/>
        <end position="994"/>
    </location>
</feature>
<evidence type="ECO:0000256" key="8">
    <source>
        <dbReference type="SAM" id="MobiDB-lite"/>
    </source>
</evidence>